<evidence type="ECO:0000256" key="1">
    <source>
        <dbReference type="SAM" id="Phobius"/>
    </source>
</evidence>
<evidence type="ECO:0000259" key="2">
    <source>
        <dbReference type="Pfam" id="PF00535"/>
    </source>
</evidence>
<dbReference type="AlphaFoldDB" id="A0A518AWX5"/>
<dbReference type="SUPFAM" id="SSF53448">
    <property type="entry name" value="Nucleotide-diphospho-sugar transferases"/>
    <property type="match status" value="1"/>
</dbReference>
<dbReference type="CDD" id="cd04187">
    <property type="entry name" value="DPM1_like_bac"/>
    <property type="match status" value="1"/>
</dbReference>
<dbReference type="InterPro" id="IPR050256">
    <property type="entry name" value="Glycosyltransferase_2"/>
</dbReference>
<dbReference type="EMBL" id="CP036279">
    <property type="protein sequence ID" value="QDU59223.1"/>
    <property type="molecule type" value="Genomic_DNA"/>
</dbReference>
<feature type="transmembrane region" description="Helical" evidence="1">
    <location>
        <begin position="221"/>
        <end position="248"/>
    </location>
</feature>
<feature type="transmembrane region" description="Helical" evidence="1">
    <location>
        <begin position="260"/>
        <end position="284"/>
    </location>
</feature>
<feature type="domain" description="Glycosyltransferase 2-like" evidence="2">
    <location>
        <begin position="8"/>
        <end position="145"/>
    </location>
</feature>
<evidence type="ECO:0000313" key="4">
    <source>
        <dbReference type="Proteomes" id="UP000317093"/>
    </source>
</evidence>
<dbReference type="PANTHER" id="PTHR48090">
    <property type="entry name" value="UNDECAPRENYL-PHOSPHATE 4-DEOXY-4-FORMAMIDO-L-ARABINOSE TRANSFERASE-RELATED"/>
    <property type="match status" value="1"/>
</dbReference>
<reference evidence="3 4" key="1">
    <citation type="submission" date="2019-02" db="EMBL/GenBank/DDBJ databases">
        <title>Deep-cultivation of Planctomycetes and their phenomic and genomic characterization uncovers novel biology.</title>
        <authorList>
            <person name="Wiegand S."/>
            <person name="Jogler M."/>
            <person name="Boedeker C."/>
            <person name="Pinto D."/>
            <person name="Vollmers J."/>
            <person name="Rivas-Marin E."/>
            <person name="Kohn T."/>
            <person name="Peeters S.H."/>
            <person name="Heuer A."/>
            <person name="Rast P."/>
            <person name="Oberbeckmann S."/>
            <person name="Bunk B."/>
            <person name="Jeske O."/>
            <person name="Meyerdierks A."/>
            <person name="Storesund J.E."/>
            <person name="Kallscheuer N."/>
            <person name="Luecker S."/>
            <person name="Lage O.M."/>
            <person name="Pohl T."/>
            <person name="Merkel B.J."/>
            <person name="Hornburger P."/>
            <person name="Mueller R.-W."/>
            <person name="Bruemmer F."/>
            <person name="Labrenz M."/>
            <person name="Spormann A.M."/>
            <person name="Op den Camp H."/>
            <person name="Overmann J."/>
            <person name="Amann R."/>
            <person name="Jetten M.S.M."/>
            <person name="Mascher T."/>
            <person name="Medema M.H."/>
            <person name="Devos D.P."/>
            <person name="Kaster A.-K."/>
            <person name="Ovreas L."/>
            <person name="Rohde M."/>
            <person name="Galperin M.Y."/>
            <person name="Jogler C."/>
        </authorList>
    </citation>
    <scope>NUCLEOTIDE SEQUENCE [LARGE SCALE GENOMIC DNA]</scope>
    <source>
        <strain evidence="3 4">Pan216</strain>
    </source>
</reference>
<dbReference type="OrthoDB" id="9807778at2"/>
<protein>
    <recommendedName>
        <fullName evidence="2">Glycosyltransferase 2-like domain-containing protein</fullName>
    </recommendedName>
</protein>
<keyword evidence="1" id="KW-0812">Transmembrane</keyword>
<dbReference type="KEGG" id="knv:Pan216_00500"/>
<gene>
    <name evidence="3" type="ORF">Pan216_00500</name>
</gene>
<name>A0A518AWX5_9BACT</name>
<dbReference type="InterPro" id="IPR001173">
    <property type="entry name" value="Glyco_trans_2-like"/>
</dbReference>
<dbReference type="Proteomes" id="UP000317093">
    <property type="component" value="Chromosome"/>
</dbReference>
<dbReference type="InterPro" id="IPR029044">
    <property type="entry name" value="Nucleotide-diphossugar_trans"/>
</dbReference>
<evidence type="ECO:0000313" key="3">
    <source>
        <dbReference type="EMBL" id="QDU59223.1"/>
    </source>
</evidence>
<dbReference type="PANTHER" id="PTHR48090:SF8">
    <property type="entry name" value="GLYCOSYLTRANSFERASE CSBB-RELATED"/>
    <property type="match status" value="1"/>
</dbReference>
<dbReference type="GO" id="GO:0005886">
    <property type="term" value="C:plasma membrane"/>
    <property type="evidence" value="ECO:0007669"/>
    <property type="project" value="TreeGrafter"/>
</dbReference>
<keyword evidence="1" id="KW-0472">Membrane</keyword>
<proteinExistence type="predicted"/>
<dbReference type="RefSeq" id="WP_145253253.1">
    <property type="nucleotide sequence ID" value="NZ_CP036279.1"/>
</dbReference>
<sequence>MSDEQLVVVVPVYHNAATLHELHARLDRMATQSDVRLRYLFVDDGSQDDSRAVLEELAAQDERVSVLPLVRNVGSFQAIRAGLDHAGDADIVAFLSADLQDPPQHLSAMIADWRRGSPVVLATRESRSDAWSVTATSSLFHRLFRTLALPRLPQGGYDFALLDRRVVDDLQRCPELHTSLTALIVWLGYPRTERPYVREARQEGRSMWTWAKRWNLAGDSFVAFSALPLRLASLAGGCCLLASLGTAVSLPFGSETTLRLVLASIFGVGGVQLLCVGVLGEYLWRALGELRQRPRYLVDEKEVLRLNGVASINEDNRRLENPSGVWTTGCHPNPGCAKRDPGLR</sequence>
<keyword evidence="1" id="KW-1133">Transmembrane helix</keyword>
<accession>A0A518AWX5</accession>
<organism evidence="3 4">
    <name type="scientific">Kolteria novifilia</name>
    <dbReference type="NCBI Taxonomy" id="2527975"/>
    <lineage>
        <taxon>Bacteria</taxon>
        <taxon>Pseudomonadati</taxon>
        <taxon>Planctomycetota</taxon>
        <taxon>Planctomycetia</taxon>
        <taxon>Kolteriales</taxon>
        <taxon>Kolteriaceae</taxon>
        <taxon>Kolteria</taxon>
    </lineage>
</organism>
<dbReference type="Pfam" id="PF00535">
    <property type="entry name" value="Glycos_transf_2"/>
    <property type="match status" value="1"/>
</dbReference>
<keyword evidence="4" id="KW-1185">Reference proteome</keyword>
<dbReference type="Gene3D" id="3.90.550.10">
    <property type="entry name" value="Spore Coat Polysaccharide Biosynthesis Protein SpsA, Chain A"/>
    <property type="match status" value="1"/>
</dbReference>